<dbReference type="PIRSF" id="PIRSF003073">
    <property type="entry name" value="DNAC_TnpB_IstB"/>
    <property type="match status" value="1"/>
</dbReference>
<name>A0ABS6F013_9CLOT</name>
<dbReference type="Proteomes" id="UP000736583">
    <property type="component" value="Unassembled WGS sequence"/>
</dbReference>
<protein>
    <submittedName>
        <fullName evidence="2">ATP-binding protein</fullName>
    </submittedName>
</protein>
<organism evidence="2 3">
    <name type="scientific">Clostridium simiarum</name>
    <dbReference type="NCBI Taxonomy" id="2841506"/>
    <lineage>
        <taxon>Bacteria</taxon>
        <taxon>Bacillati</taxon>
        <taxon>Bacillota</taxon>
        <taxon>Clostridia</taxon>
        <taxon>Eubacteriales</taxon>
        <taxon>Clostridiaceae</taxon>
        <taxon>Clostridium</taxon>
    </lineage>
</organism>
<keyword evidence="2" id="KW-0067">ATP-binding</keyword>
<keyword evidence="3" id="KW-1185">Reference proteome</keyword>
<gene>
    <name evidence="2" type="ORF">KQI89_08695</name>
</gene>
<sequence>MISDETKRKLRELGLDEMNDILKIQESDPALYTSMPFDERLNLAIDSLYQYKNNNCAKHLIKQLHLRFIDADINTIYYAQRGLDKNKIIELSTCQYMRNNASLVLHGFTGSGKTFLACALGKAACRQLYRVRYIRIPELLDLRDQAVAEGRGISKLVTKFSNYHLLILDEWLMNQLSDEDVRFIFELTEKRYDCYSTIFCTQYKISDWHTRLGGGTLADAILDRIVHNSIRIETRSINMREHFSANLSEDV</sequence>
<reference evidence="2 3" key="1">
    <citation type="submission" date="2021-06" db="EMBL/GenBank/DDBJ databases">
        <authorList>
            <person name="Sun Q."/>
            <person name="Li D."/>
        </authorList>
    </citation>
    <scope>NUCLEOTIDE SEQUENCE [LARGE SCALE GENOMIC DNA]</scope>
    <source>
        <strain evidence="2 3">MSJ-4</strain>
    </source>
</reference>
<dbReference type="CDD" id="cd00009">
    <property type="entry name" value="AAA"/>
    <property type="match status" value="1"/>
</dbReference>
<evidence type="ECO:0000259" key="1">
    <source>
        <dbReference type="Pfam" id="PF01695"/>
    </source>
</evidence>
<comment type="caution">
    <text evidence="2">The sequence shown here is derived from an EMBL/GenBank/DDBJ whole genome shotgun (WGS) entry which is preliminary data.</text>
</comment>
<dbReference type="InterPro" id="IPR002611">
    <property type="entry name" value="IstB_ATP-bd"/>
</dbReference>
<evidence type="ECO:0000313" key="3">
    <source>
        <dbReference type="Proteomes" id="UP000736583"/>
    </source>
</evidence>
<dbReference type="Pfam" id="PF01695">
    <property type="entry name" value="IstB_IS21"/>
    <property type="match status" value="1"/>
</dbReference>
<evidence type="ECO:0000313" key="2">
    <source>
        <dbReference type="EMBL" id="MBU5591842.1"/>
    </source>
</evidence>
<dbReference type="InterPro" id="IPR028350">
    <property type="entry name" value="DNAC/IstB-like"/>
</dbReference>
<dbReference type="PANTHER" id="PTHR30050:SF4">
    <property type="entry name" value="ATP-BINDING PROTEIN RV3427C IN INSERTION SEQUENCE-RELATED"/>
    <property type="match status" value="1"/>
</dbReference>
<dbReference type="EMBL" id="JAHLQL010000002">
    <property type="protein sequence ID" value="MBU5591842.1"/>
    <property type="molecule type" value="Genomic_DNA"/>
</dbReference>
<dbReference type="PANTHER" id="PTHR30050">
    <property type="entry name" value="CHROMOSOMAL REPLICATION INITIATOR PROTEIN DNAA"/>
    <property type="match status" value="1"/>
</dbReference>
<keyword evidence="2" id="KW-0547">Nucleotide-binding</keyword>
<accession>A0ABS6F013</accession>
<dbReference type="GO" id="GO:0005524">
    <property type="term" value="F:ATP binding"/>
    <property type="evidence" value="ECO:0007669"/>
    <property type="project" value="UniProtKB-KW"/>
</dbReference>
<feature type="domain" description="IstB-like ATP-binding" evidence="1">
    <location>
        <begin position="10"/>
        <end position="241"/>
    </location>
</feature>
<proteinExistence type="predicted"/>